<feature type="domain" description="SLH" evidence="2">
    <location>
        <begin position="120"/>
        <end position="182"/>
    </location>
</feature>
<name>A0A6I0F513_9FIRM</name>
<sequence>MERMIFMKSKSTVFIACVTLAIMLFSNTLVFGMGVVEAEKHWASPYIEDLRETVDFDFKVKELEKPINVEELNKLVNVFLSYDNQLQLENTTREAVVNEFVKIWSEITNKSLDEIALPKLIVFPDEDTIDEKYRWNVLIAYSQGLVQGKNGYFAPKAKVTYAEAYTLLSRLRNITTEAKEGKVLEVNSTHQVNDDGVKFNFELTNNSSTAQTLEFSSGQQFEVVIQDEDGNEVYRYSDGKFFTMALIYEELNPQASIGWSDTWDKKDKNGNLLEKGSFTVTIDVLAKNLERLGNSKEALKIQFDFTL</sequence>
<dbReference type="PROSITE" id="PS51272">
    <property type="entry name" value="SLH"/>
    <property type="match status" value="1"/>
</dbReference>
<dbReference type="Proteomes" id="UP000432715">
    <property type="component" value="Unassembled WGS sequence"/>
</dbReference>
<dbReference type="EMBL" id="WBZC01000025">
    <property type="protein sequence ID" value="KAB3534789.1"/>
    <property type="molecule type" value="Genomic_DNA"/>
</dbReference>
<dbReference type="OrthoDB" id="1267107at2"/>
<evidence type="ECO:0000259" key="2">
    <source>
        <dbReference type="PROSITE" id="PS51272"/>
    </source>
</evidence>
<dbReference type="Pfam" id="PF12690">
    <property type="entry name" value="BsuPI"/>
    <property type="match status" value="1"/>
</dbReference>
<dbReference type="InterPro" id="IPR001119">
    <property type="entry name" value="SLH_dom"/>
</dbReference>
<gene>
    <name evidence="3" type="ORF">F8154_07970</name>
</gene>
<comment type="caution">
    <text evidence="3">The sequence shown here is derived from an EMBL/GenBank/DDBJ whole genome shotgun (WGS) entry which is preliminary data.</text>
</comment>
<dbReference type="Pfam" id="PF00395">
    <property type="entry name" value="SLH"/>
    <property type="match status" value="1"/>
</dbReference>
<evidence type="ECO:0000313" key="4">
    <source>
        <dbReference type="Proteomes" id="UP000432715"/>
    </source>
</evidence>
<dbReference type="AlphaFoldDB" id="A0A6I0F513"/>
<keyword evidence="1" id="KW-0677">Repeat</keyword>
<accession>A0A6I0F513</accession>
<dbReference type="InterPro" id="IPR020481">
    <property type="entry name" value="Intracell_prot_inh_BsuPI"/>
</dbReference>
<keyword evidence="4" id="KW-1185">Reference proteome</keyword>
<organism evidence="3 4">
    <name type="scientific">Alkaliphilus pronyensis</name>
    <dbReference type="NCBI Taxonomy" id="1482732"/>
    <lineage>
        <taxon>Bacteria</taxon>
        <taxon>Bacillati</taxon>
        <taxon>Bacillota</taxon>
        <taxon>Clostridia</taxon>
        <taxon>Peptostreptococcales</taxon>
        <taxon>Natronincolaceae</taxon>
        <taxon>Alkaliphilus</taxon>
    </lineage>
</organism>
<dbReference type="InterPro" id="IPR038144">
    <property type="entry name" value="IPI"/>
</dbReference>
<proteinExistence type="predicted"/>
<protein>
    <recommendedName>
        <fullName evidence="2">SLH domain-containing protein</fullName>
    </recommendedName>
</protein>
<reference evidence="3 4" key="1">
    <citation type="submission" date="2019-10" db="EMBL/GenBank/DDBJ databases">
        <title>Alkaliphilus serpentinus sp. nov. and Alkaliphilus pronyensis sp. nov., two novel anaerobic alkaliphilic species isolated from the serpentinized-hosted hydrothermal field of the Prony Bay (New Caledonia).</title>
        <authorList>
            <person name="Postec A."/>
        </authorList>
    </citation>
    <scope>NUCLEOTIDE SEQUENCE [LARGE SCALE GENOMIC DNA]</scope>
    <source>
        <strain evidence="3 4">LacV</strain>
    </source>
</reference>
<evidence type="ECO:0000256" key="1">
    <source>
        <dbReference type="ARBA" id="ARBA00022737"/>
    </source>
</evidence>
<evidence type="ECO:0000313" key="3">
    <source>
        <dbReference type="EMBL" id="KAB3534789.1"/>
    </source>
</evidence>
<dbReference type="Gene3D" id="2.60.40.2360">
    <property type="entry name" value="Intracellular proteinase inhibitor BsuPI"/>
    <property type="match status" value="1"/>
</dbReference>